<reference evidence="3" key="1">
    <citation type="journal article" date="2008" name="J. Bacteriol.">
        <title>Genome sequence of the fish pathogen Renibacterium salmoninarum suggests reductive evolution away from an environmental Arthrobacter ancestor.</title>
        <authorList>
            <person name="Wiens G.D."/>
            <person name="Rockey D.D."/>
            <person name="Wu Z."/>
            <person name="Chang J."/>
            <person name="Levy R."/>
            <person name="Crane S."/>
            <person name="Chen D.S."/>
            <person name="Capri G.R."/>
            <person name="Burnett J.R."/>
            <person name="Sudheesh P.S."/>
            <person name="Schipma M.J."/>
            <person name="Burd H."/>
            <person name="Bhattacharyya A."/>
            <person name="Rhodes L.D."/>
            <person name="Kaul R."/>
            <person name="Strom M.S."/>
        </authorList>
    </citation>
    <scope>NUCLEOTIDE SEQUENCE [LARGE SCALE GENOMIC DNA]</scope>
    <source>
        <strain evidence="3">ATCC 33209 / DSM 20767 / JCM 11484 / NBRC 15589 / NCIMB 2235</strain>
    </source>
</reference>
<dbReference type="Proteomes" id="UP000002007">
    <property type="component" value="Chromosome"/>
</dbReference>
<gene>
    <name evidence="2" type="ordered locus">RSal33209_0213</name>
</gene>
<evidence type="ECO:0000313" key="3">
    <source>
        <dbReference type="Proteomes" id="UP000002007"/>
    </source>
</evidence>
<organism evidence="2 3">
    <name type="scientific">Renibacterium salmoninarum (strain ATCC 33209 / DSM 20767 / JCM 11484 / NBRC 15589 / NCIMB 2235)</name>
    <dbReference type="NCBI Taxonomy" id="288705"/>
    <lineage>
        <taxon>Bacteria</taxon>
        <taxon>Bacillati</taxon>
        <taxon>Actinomycetota</taxon>
        <taxon>Actinomycetes</taxon>
        <taxon>Micrococcales</taxon>
        <taxon>Micrococcaceae</taxon>
        <taxon>Renibacterium</taxon>
    </lineage>
</organism>
<sequence>MTRTHGSTPSRSARRDVSCGFNDRFMTAKQERFGFLPMIAPPRQTFGTSRRNPAESAGSQSGSPLRPGWSVLIRGVSRRLGSLACVREGASAIEWHLAYSGQPRLLLSANPIGRLTDTAPGTS</sequence>
<dbReference type="HOGENOM" id="CLU_2013408_0_0_11"/>
<protein>
    <submittedName>
        <fullName evidence="2">Uncharacterized protein</fullName>
    </submittedName>
</protein>
<dbReference type="AlphaFoldDB" id="A9WLU3"/>
<evidence type="ECO:0000256" key="1">
    <source>
        <dbReference type="SAM" id="MobiDB-lite"/>
    </source>
</evidence>
<feature type="region of interest" description="Disordered" evidence="1">
    <location>
        <begin position="37"/>
        <end position="68"/>
    </location>
</feature>
<dbReference type="EMBL" id="CP000910">
    <property type="protein sequence ID" value="ABY21969.1"/>
    <property type="molecule type" value="Genomic_DNA"/>
</dbReference>
<keyword evidence="3" id="KW-1185">Reference proteome</keyword>
<name>A9WLU3_RENSM</name>
<proteinExistence type="predicted"/>
<evidence type="ECO:0000313" key="2">
    <source>
        <dbReference type="EMBL" id="ABY21969.1"/>
    </source>
</evidence>
<dbReference type="KEGG" id="rsa:RSal33209_0213"/>
<accession>A9WLU3</accession>
<feature type="compositionally biased region" description="Polar residues" evidence="1">
    <location>
        <begin position="45"/>
        <end position="63"/>
    </location>
</feature>